<keyword evidence="3" id="KW-0012">Acyltransferase</keyword>
<dbReference type="SUPFAM" id="SSF52777">
    <property type="entry name" value="CoA-dependent acyltransferases"/>
    <property type="match status" value="1"/>
</dbReference>
<evidence type="ECO:0000259" key="6">
    <source>
        <dbReference type="PROSITE" id="PS51826"/>
    </source>
</evidence>
<comment type="similarity">
    <text evidence="1 3">Belongs to the 2-oxoacid dehydrogenase family.</text>
</comment>
<feature type="compositionally biased region" description="Low complexity" evidence="4">
    <location>
        <begin position="175"/>
        <end position="202"/>
    </location>
</feature>
<dbReference type="SUPFAM" id="SSF51230">
    <property type="entry name" value="Single hybrid motif"/>
    <property type="match status" value="1"/>
</dbReference>
<dbReference type="GO" id="GO:0006086">
    <property type="term" value="P:pyruvate decarboxylation to acetyl-CoA"/>
    <property type="evidence" value="ECO:0007669"/>
    <property type="project" value="InterPro"/>
</dbReference>
<keyword evidence="8" id="KW-1185">Reference proteome</keyword>
<feature type="domain" description="Lipoyl-binding" evidence="5">
    <location>
        <begin position="1"/>
        <end position="72"/>
    </location>
</feature>
<gene>
    <name evidence="7" type="ORF">WJX73_002559</name>
</gene>
<feature type="region of interest" description="Disordered" evidence="4">
    <location>
        <begin position="77"/>
        <end position="134"/>
    </location>
</feature>
<reference evidence="7 8" key="1">
    <citation type="journal article" date="2024" name="Nat. Commun.">
        <title>Phylogenomics reveals the evolutionary origins of lichenization in chlorophyte algae.</title>
        <authorList>
            <person name="Puginier C."/>
            <person name="Libourel C."/>
            <person name="Otte J."/>
            <person name="Skaloud P."/>
            <person name="Haon M."/>
            <person name="Grisel S."/>
            <person name="Petersen M."/>
            <person name="Berrin J.G."/>
            <person name="Delaux P.M."/>
            <person name="Dal Grande F."/>
            <person name="Keller J."/>
        </authorList>
    </citation>
    <scope>NUCLEOTIDE SEQUENCE [LARGE SCALE GENOMIC DNA]</scope>
    <source>
        <strain evidence="7 8">SAG 2036</strain>
    </source>
</reference>
<dbReference type="Pfam" id="PF00198">
    <property type="entry name" value="2-oxoacid_dh"/>
    <property type="match status" value="1"/>
</dbReference>
<dbReference type="AlphaFoldDB" id="A0AAW1PZX6"/>
<dbReference type="FunFam" id="2.40.50.100:FF:000010">
    <property type="entry name" value="Acetyltransferase component of pyruvate dehydrogenase complex"/>
    <property type="match status" value="1"/>
</dbReference>
<dbReference type="PANTHER" id="PTHR23151">
    <property type="entry name" value="DIHYDROLIPOAMIDE ACETYL/SUCCINYL-TRANSFERASE-RELATED"/>
    <property type="match status" value="1"/>
</dbReference>
<dbReference type="EMBL" id="JALJOQ010000001">
    <property type="protein sequence ID" value="KAK9814941.1"/>
    <property type="molecule type" value="Genomic_DNA"/>
</dbReference>
<proteinExistence type="inferred from homology"/>
<dbReference type="Pfam" id="PF00364">
    <property type="entry name" value="Biotin_lipoyl"/>
    <property type="match status" value="1"/>
</dbReference>
<dbReference type="PROSITE" id="PS51826">
    <property type="entry name" value="PSBD"/>
    <property type="match status" value="1"/>
</dbReference>
<dbReference type="InterPro" id="IPR036625">
    <property type="entry name" value="E3-bd_dom_sf"/>
</dbReference>
<evidence type="ECO:0000259" key="5">
    <source>
        <dbReference type="PROSITE" id="PS50968"/>
    </source>
</evidence>
<dbReference type="InterPro" id="IPR000089">
    <property type="entry name" value="Biotin_lipoyl"/>
</dbReference>
<accession>A0AAW1PZX6</accession>
<evidence type="ECO:0000313" key="8">
    <source>
        <dbReference type="Proteomes" id="UP001465755"/>
    </source>
</evidence>
<dbReference type="EC" id="2.3.1.-" evidence="3"/>
<dbReference type="Pfam" id="PF02817">
    <property type="entry name" value="E3_binding"/>
    <property type="match status" value="1"/>
</dbReference>
<feature type="domain" description="Peripheral subunit-binding (PSBD)" evidence="6">
    <location>
        <begin position="128"/>
        <end position="165"/>
    </location>
</feature>
<dbReference type="Gene3D" id="3.30.559.10">
    <property type="entry name" value="Chloramphenicol acetyltransferase-like domain"/>
    <property type="match status" value="1"/>
</dbReference>
<protein>
    <recommendedName>
        <fullName evidence="3">Dihydrolipoamide acetyltransferase component of pyruvate dehydrogenase complex</fullName>
        <ecNumber evidence="3">2.3.1.-</ecNumber>
    </recommendedName>
</protein>
<keyword evidence="3" id="KW-0808">Transferase</keyword>
<dbReference type="Gene3D" id="4.10.320.10">
    <property type="entry name" value="E3-binding domain"/>
    <property type="match status" value="1"/>
</dbReference>
<evidence type="ECO:0000256" key="4">
    <source>
        <dbReference type="SAM" id="MobiDB-lite"/>
    </source>
</evidence>
<dbReference type="InterPro" id="IPR004167">
    <property type="entry name" value="PSBD"/>
</dbReference>
<feature type="region of interest" description="Disordered" evidence="4">
    <location>
        <begin position="167"/>
        <end position="234"/>
    </location>
</feature>
<dbReference type="InterPro" id="IPR011053">
    <property type="entry name" value="Single_hybrid_motif"/>
</dbReference>
<comment type="caution">
    <text evidence="7">The sequence shown here is derived from an EMBL/GenBank/DDBJ whole genome shotgun (WGS) entry which is preliminary data.</text>
</comment>
<evidence type="ECO:0000313" key="7">
    <source>
        <dbReference type="EMBL" id="KAK9814941.1"/>
    </source>
</evidence>
<organism evidence="7 8">
    <name type="scientific">Symbiochloris irregularis</name>
    <dbReference type="NCBI Taxonomy" id="706552"/>
    <lineage>
        <taxon>Eukaryota</taxon>
        <taxon>Viridiplantae</taxon>
        <taxon>Chlorophyta</taxon>
        <taxon>core chlorophytes</taxon>
        <taxon>Trebouxiophyceae</taxon>
        <taxon>Trebouxiales</taxon>
        <taxon>Trebouxiaceae</taxon>
        <taxon>Symbiochloris</taxon>
    </lineage>
</organism>
<dbReference type="GO" id="GO:0016746">
    <property type="term" value="F:acyltransferase activity"/>
    <property type="evidence" value="ECO:0007669"/>
    <property type="project" value="UniProtKB-KW"/>
</dbReference>
<evidence type="ECO:0000256" key="1">
    <source>
        <dbReference type="ARBA" id="ARBA00007317"/>
    </source>
</evidence>
<evidence type="ECO:0000256" key="3">
    <source>
        <dbReference type="RuleBase" id="RU003423"/>
    </source>
</evidence>
<comment type="cofactor">
    <cofactor evidence="3">
        <name>(R)-lipoate</name>
        <dbReference type="ChEBI" id="CHEBI:83088"/>
    </cofactor>
</comment>
<dbReference type="GO" id="GO:0005739">
    <property type="term" value="C:mitochondrion"/>
    <property type="evidence" value="ECO:0007669"/>
    <property type="project" value="TreeGrafter"/>
</dbReference>
<dbReference type="InterPro" id="IPR045257">
    <property type="entry name" value="E2/Pdx1"/>
</dbReference>
<name>A0AAW1PZX6_9CHLO</name>
<dbReference type="Gene3D" id="2.40.50.100">
    <property type="match status" value="1"/>
</dbReference>
<dbReference type="InterPro" id="IPR001078">
    <property type="entry name" value="2-oxoacid_DH_actylTfrase"/>
</dbReference>
<dbReference type="GO" id="GO:0045254">
    <property type="term" value="C:pyruvate dehydrogenase complex"/>
    <property type="evidence" value="ECO:0007669"/>
    <property type="project" value="InterPro"/>
</dbReference>
<dbReference type="SUPFAM" id="SSF47005">
    <property type="entry name" value="Peripheral subunit-binding domain of 2-oxo acid dehydrogenase complex"/>
    <property type="match status" value="1"/>
</dbReference>
<dbReference type="PROSITE" id="PS50968">
    <property type="entry name" value="BIOTINYL_LIPOYL"/>
    <property type="match status" value="1"/>
</dbReference>
<dbReference type="PANTHER" id="PTHR23151:SF90">
    <property type="entry name" value="DIHYDROLIPOYLLYSINE-RESIDUE ACETYLTRANSFERASE COMPONENT OF PYRUVATE DEHYDROGENASE COMPLEX, MITOCHONDRIAL-RELATED"/>
    <property type="match status" value="1"/>
</dbReference>
<evidence type="ECO:0000256" key="2">
    <source>
        <dbReference type="ARBA" id="ARBA00022823"/>
    </source>
</evidence>
<feature type="compositionally biased region" description="Low complexity" evidence="4">
    <location>
        <begin position="85"/>
        <end position="108"/>
    </location>
</feature>
<feature type="compositionally biased region" description="Basic and acidic residues" evidence="4">
    <location>
        <begin position="203"/>
        <end position="215"/>
    </location>
</feature>
<keyword evidence="2 3" id="KW-0450">Lipoyl</keyword>
<sequence>MPALSPTMSQGNLTSWKVKVGDEVAPGTVLAEIETDKATLEWENQDDGFIAKLLQEDGARDLAVGTPLAVLVEEEESVSAFADYRPSSSGGQESQREQQQQQDQAQPSTTGSEAKQEPAKPKVQANSRIGPAARLLLEHSGLSANDIDPTGPNSIITKSDVLKAIESGSKPSTSAKPQEAKQSQPQPQEKPQPSKAEPAAPSKSDDSSSRAKSDESSQQPQQKPAGKQQPYTDVPNSQIRKIIAQRLLDSKQKIPHLYVRADADIGKLTEMRSSLKEQGMKLSVNDFIVRAVALALKQVPNANAAWDDKAEQVRAGASVDVAIAVATDKGLITPIVKAADTKSLQQISKEVKELASRARANKLKPDEFQGGTFSISNLGMFGVDFFSAIINPPQACIMAVGGTRKRVIMQQGALAEKQFITVSLSADNRVWDGETSSAFLNAFCSNIQNPVKLLL</sequence>
<dbReference type="Proteomes" id="UP001465755">
    <property type="component" value="Unassembled WGS sequence"/>
</dbReference>
<dbReference type="CDD" id="cd06849">
    <property type="entry name" value="lipoyl_domain"/>
    <property type="match status" value="1"/>
</dbReference>
<feature type="compositionally biased region" description="Low complexity" evidence="4">
    <location>
        <begin position="216"/>
        <end position="230"/>
    </location>
</feature>
<dbReference type="FunFam" id="3.30.559.10:FF:000003">
    <property type="entry name" value="Acetyltransferase component of pyruvate dehydrogenase complex"/>
    <property type="match status" value="1"/>
</dbReference>
<dbReference type="InterPro" id="IPR023213">
    <property type="entry name" value="CAT-like_dom_sf"/>
</dbReference>